<proteinExistence type="predicted"/>
<evidence type="ECO:0000313" key="1">
    <source>
        <dbReference type="EMBL" id="GFU19899.1"/>
    </source>
</evidence>
<evidence type="ECO:0000313" key="2">
    <source>
        <dbReference type="Proteomes" id="UP000887013"/>
    </source>
</evidence>
<dbReference type="Proteomes" id="UP000887013">
    <property type="component" value="Unassembled WGS sequence"/>
</dbReference>
<accession>A0A8X6QCY8</accession>
<dbReference type="EMBL" id="BMAW01127139">
    <property type="protein sequence ID" value="GFU19899.1"/>
    <property type="molecule type" value="Genomic_DNA"/>
</dbReference>
<sequence length="89" mass="10602">MQVIVKKRKKNTNLTGVGKVTFYLIDDQKLRLRQLLRELTLSCKNVTLCNRDIPASFRINEWYFTLIPFWLEMRVRPCSFLVRIELDPG</sequence>
<reference evidence="1" key="1">
    <citation type="submission" date="2020-08" db="EMBL/GenBank/DDBJ databases">
        <title>Multicomponent nature underlies the extraordinary mechanical properties of spider dragline silk.</title>
        <authorList>
            <person name="Kono N."/>
            <person name="Nakamura H."/>
            <person name="Mori M."/>
            <person name="Yoshida Y."/>
            <person name="Ohtoshi R."/>
            <person name="Malay A.D."/>
            <person name="Moran D.A.P."/>
            <person name="Tomita M."/>
            <person name="Numata K."/>
            <person name="Arakawa K."/>
        </authorList>
    </citation>
    <scope>NUCLEOTIDE SEQUENCE</scope>
</reference>
<keyword evidence="2" id="KW-1185">Reference proteome</keyword>
<organism evidence="1 2">
    <name type="scientific">Nephila pilipes</name>
    <name type="common">Giant wood spider</name>
    <name type="synonym">Nephila maculata</name>
    <dbReference type="NCBI Taxonomy" id="299642"/>
    <lineage>
        <taxon>Eukaryota</taxon>
        <taxon>Metazoa</taxon>
        <taxon>Ecdysozoa</taxon>
        <taxon>Arthropoda</taxon>
        <taxon>Chelicerata</taxon>
        <taxon>Arachnida</taxon>
        <taxon>Araneae</taxon>
        <taxon>Araneomorphae</taxon>
        <taxon>Entelegynae</taxon>
        <taxon>Araneoidea</taxon>
        <taxon>Nephilidae</taxon>
        <taxon>Nephila</taxon>
    </lineage>
</organism>
<dbReference type="AlphaFoldDB" id="A0A8X6QCY8"/>
<protein>
    <submittedName>
        <fullName evidence="1">Uncharacterized protein</fullName>
    </submittedName>
</protein>
<comment type="caution">
    <text evidence="1">The sequence shown here is derived from an EMBL/GenBank/DDBJ whole genome shotgun (WGS) entry which is preliminary data.</text>
</comment>
<name>A0A8X6QCY8_NEPPI</name>
<gene>
    <name evidence="1" type="ORF">NPIL_380701</name>
</gene>